<dbReference type="GO" id="GO:0045499">
    <property type="term" value="F:chemorepellent activity"/>
    <property type="evidence" value="ECO:0007669"/>
    <property type="project" value="TreeGrafter"/>
</dbReference>
<evidence type="ECO:0000256" key="3">
    <source>
        <dbReference type="ARBA" id="ARBA00008216"/>
    </source>
</evidence>
<keyword evidence="20" id="KW-1185">Reference proteome</keyword>
<evidence type="ECO:0000259" key="18">
    <source>
        <dbReference type="PROSITE" id="PS50026"/>
    </source>
</evidence>
<accession>A0A8B9SDB2</accession>
<feature type="compositionally biased region" description="Low complexity" evidence="16">
    <location>
        <begin position="409"/>
        <end position="422"/>
    </location>
</feature>
<evidence type="ECO:0000256" key="6">
    <source>
        <dbReference type="ARBA" id="ARBA00022536"/>
    </source>
</evidence>
<evidence type="ECO:0000256" key="15">
    <source>
        <dbReference type="PROSITE-ProRule" id="PRU00076"/>
    </source>
</evidence>
<comment type="subcellular location">
    <subcellularLocation>
        <location evidence="1">Cell membrane</location>
        <topology evidence="1">Single-pass type I membrane protein</topology>
    </subcellularLocation>
    <subcellularLocation>
        <location evidence="2">Secreted</location>
    </subcellularLocation>
</comment>
<dbReference type="GO" id="GO:0048513">
    <property type="term" value="P:animal organ development"/>
    <property type="evidence" value="ECO:0007669"/>
    <property type="project" value="TreeGrafter"/>
</dbReference>
<evidence type="ECO:0000256" key="5">
    <source>
        <dbReference type="ARBA" id="ARBA00022525"/>
    </source>
</evidence>
<dbReference type="InterPro" id="IPR040180">
    <property type="entry name" value="Neuregulin"/>
</dbReference>
<feature type="transmembrane region" description="Helical" evidence="17">
    <location>
        <begin position="290"/>
        <end position="312"/>
    </location>
</feature>
<dbReference type="Pfam" id="PF02158">
    <property type="entry name" value="Neuregulin"/>
    <property type="match status" value="1"/>
</dbReference>
<dbReference type="CDD" id="cd00053">
    <property type="entry name" value="EGF"/>
    <property type="match status" value="1"/>
</dbReference>
<dbReference type="GO" id="GO:0030296">
    <property type="term" value="F:protein tyrosine kinase activator activity"/>
    <property type="evidence" value="ECO:0007669"/>
    <property type="project" value="TreeGrafter"/>
</dbReference>
<dbReference type="GO" id="GO:0035556">
    <property type="term" value="P:intracellular signal transduction"/>
    <property type="evidence" value="ECO:0007669"/>
    <property type="project" value="TreeGrafter"/>
</dbReference>
<dbReference type="FunFam" id="2.10.25.10:FF:000073">
    <property type="entry name" value="Pro-neuregulin-1, membrane-bound isoform A"/>
    <property type="match status" value="1"/>
</dbReference>
<keyword evidence="9" id="KW-0339">Growth factor</keyword>
<feature type="compositionally biased region" description="Basic and acidic residues" evidence="16">
    <location>
        <begin position="453"/>
        <end position="469"/>
    </location>
</feature>
<feature type="compositionally biased region" description="Polar residues" evidence="16">
    <location>
        <begin position="189"/>
        <end position="209"/>
    </location>
</feature>
<comment type="similarity">
    <text evidence="3">Belongs to the neuregulin family.</text>
</comment>
<reference evidence="19" key="2">
    <citation type="submission" date="2025-09" db="UniProtKB">
        <authorList>
            <consortium name="Ensembl"/>
        </authorList>
    </citation>
    <scope>IDENTIFICATION</scope>
</reference>
<organism evidence="19 20">
    <name type="scientific">Apteryx owenii</name>
    <name type="common">Little spotted kiwi</name>
    <dbReference type="NCBI Taxonomy" id="8824"/>
    <lineage>
        <taxon>Eukaryota</taxon>
        <taxon>Metazoa</taxon>
        <taxon>Chordata</taxon>
        <taxon>Craniata</taxon>
        <taxon>Vertebrata</taxon>
        <taxon>Euteleostomi</taxon>
        <taxon>Archelosauria</taxon>
        <taxon>Archosauria</taxon>
        <taxon>Dinosauria</taxon>
        <taxon>Saurischia</taxon>
        <taxon>Theropoda</taxon>
        <taxon>Coelurosauria</taxon>
        <taxon>Aves</taxon>
        <taxon>Palaeognathae</taxon>
        <taxon>Apterygiformes</taxon>
        <taxon>Apterygidae</taxon>
        <taxon>Apteryx</taxon>
    </lineage>
</organism>
<dbReference type="Ensembl" id="ENSAOWT00000028491.1">
    <property type="protein sequence ID" value="ENSAOWP00000025128.1"/>
    <property type="gene ID" value="ENSAOWG00000016998.1"/>
</dbReference>
<keyword evidence="13" id="KW-0393">Immunoglobulin domain</keyword>
<keyword evidence="7 17" id="KW-0812">Transmembrane</keyword>
<name>A0A8B9SDB2_APTOW</name>
<reference evidence="19" key="1">
    <citation type="submission" date="2025-08" db="UniProtKB">
        <authorList>
            <consortium name="Ensembl"/>
        </authorList>
    </citation>
    <scope>IDENTIFICATION</scope>
</reference>
<dbReference type="GO" id="GO:0005615">
    <property type="term" value="C:extracellular space"/>
    <property type="evidence" value="ECO:0007669"/>
    <property type="project" value="TreeGrafter"/>
</dbReference>
<evidence type="ECO:0000256" key="7">
    <source>
        <dbReference type="ARBA" id="ARBA00022692"/>
    </source>
</evidence>
<evidence type="ECO:0000256" key="9">
    <source>
        <dbReference type="ARBA" id="ARBA00023030"/>
    </source>
</evidence>
<keyword evidence="8 17" id="KW-1133">Transmembrane helix</keyword>
<dbReference type="SUPFAM" id="SSF57196">
    <property type="entry name" value="EGF/Laminin"/>
    <property type="match status" value="1"/>
</dbReference>
<evidence type="ECO:0000256" key="2">
    <source>
        <dbReference type="ARBA" id="ARBA00004613"/>
    </source>
</evidence>
<dbReference type="InterPro" id="IPR018250">
    <property type="entry name" value="NRG1"/>
</dbReference>
<feature type="domain" description="EGF-like" evidence="18">
    <location>
        <begin position="220"/>
        <end position="264"/>
    </location>
</feature>
<evidence type="ECO:0000256" key="16">
    <source>
        <dbReference type="SAM" id="MobiDB-lite"/>
    </source>
</evidence>
<feature type="disulfide bond" evidence="15">
    <location>
        <begin position="254"/>
        <end position="263"/>
    </location>
</feature>
<feature type="region of interest" description="Disordered" evidence="16">
    <location>
        <begin position="181"/>
        <end position="214"/>
    </location>
</feature>
<dbReference type="Gene3D" id="2.10.25.10">
    <property type="entry name" value="Laminin"/>
    <property type="match status" value="1"/>
</dbReference>
<dbReference type="PROSITE" id="PS00022">
    <property type="entry name" value="EGF_1"/>
    <property type="match status" value="1"/>
</dbReference>
<evidence type="ECO:0000256" key="4">
    <source>
        <dbReference type="ARBA" id="ARBA00022475"/>
    </source>
</evidence>
<keyword evidence="4" id="KW-1003">Cell membrane</keyword>
<dbReference type="InterPro" id="IPR000742">
    <property type="entry name" value="EGF"/>
</dbReference>
<evidence type="ECO:0000256" key="11">
    <source>
        <dbReference type="ARBA" id="ARBA00023157"/>
    </source>
</evidence>
<dbReference type="GO" id="GO:0005886">
    <property type="term" value="C:plasma membrane"/>
    <property type="evidence" value="ECO:0007669"/>
    <property type="project" value="UniProtKB-SubCell"/>
</dbReference>
<feature type="compositionally biased region" description="Basic residues" evidence="16">
    <location>
        <begin position="587"/>
        <end position="597"/>
    </location>
</feature>
<evidence type="ECO:0000256" key="1">
    <source>
        <dbReference type="ARBA" id="ARBA00004251"/>
    </source>
</evidence>
<evidence type="ECO:0000256" key="17">
    <source>
        <dbReference type="SAM" id="Phobius"/>
    </source>
</evidence>
<evidence type="ECO:0000313" key="19">
    <source>
        <dbReference type="Ensembl" id="ENSAOWP00000025128.1"/>
    </source>
</evidence>
<dbReference type="SMART" id="SM00181">
    <property type="entry name" value="EGF"/>
    <property type="match status" value="1"/>
</dbReference>
<feature type="transmembrane region" description="Helical" evidence="17">
    <location>
        <begin position="69"/>
        <end position="92"/>
    </location>
</feature>
<evidence type="ECO:0000256" key="8">
    <source>
        <dbReference type="ARBA" id="ARBA00022989"/>
    </source>
</evidence>
<keyword evidence="10 17" id="KW-0472">Membrane</keyword>
<dbReference type="PANTHER" id="PTHR11100">
    <property type="entry name" value="HEREGULIN-NEUREGULIN FAMILY MEMBER"/>
    <property type="match status" value="1"/>
</dbReference>
<dbReference type="AlphaFoldDB" id="A0A8B9SDB2"/>
<sequence length="685" mass="75340">MSEVAADTFPSPSAQLRPDASLEGLPAEENMPGTQREDRRVRGIAGLAATCCVCLEAERLKGCLNSEKICIAPILACLLSLCLCIAGLKWVFVDKIFEYDSPTHLDPGRIGQDPNSAVDATALPAWVPSEVYTSPFPITSPESKAGVTVRTDSSLVPSKTSLQPTLYNRILHVGLLSSAAPSLPPSAREPTTASQARATETNLQTAPKLSTSTSTTGTSHLTKCDIKQKAFCVNGGECYMVKDLPNPPRYLCRCPNEFTGDRCQNYVMASFYKHLGIEFMEAEELYQKRVLTITGICIALLVVGIMCVVAYCKTKKQRKKLHDRLRQSLRSERNNMVNMANGPHHPNPPPDNVQLVNQYVSKNVISSEQAVERETETSFSTSHYTSTTHHSTTVTQTPSHSWSNGHTESILSESRSVLASSSMENSRRASPAGPRGRLNGIGGPRESNSFLRHARETPDSYRDSPHSERYVSAMTTPARMSPEDFHTPTSPKTPPSEMSPPVSSLTVSVPSMAVSPFVEEERPLLLVTPPRLREKYDHHLQQFNSFHHNPAHESSSLPPSPLRIVEDEEYETTQEYEPAQEPPKKLTNSRRVKRTKPNGHISSRVEMGSDTSSESSSSESETEDERIGEDTPFLSIQNPMAASLEPATAYRLAESRTNPVNRFSTPEELQARLSSVIANQDPIAV</sequence>
<feature type="region of interest" description="Disordered" evidence="16">
    <location>
        <begin position="1"/>
        <end position="38"/>
    </location>
</feature>
<dbReference type="InterPro" id="IPR002154">
    <property type="entry name" value="Neuregulin_C"/>
</dbReference>
<keyword evidence="5" id="KW-0964">Secreted</keyword>
<feature type="region of interest" description="Disordered" evidence="16">
    <location>
        <begin position="569"/>
        <end position="636"/>
    </location>
</feature>
<evidence type="ECO:0000313" key="20">
    <source>
        <dbReference type="Proteomes" id="UP000694424"/>
    </source>
</evidence>
<protein>
    <recommendedName>
        <fullName evidence="14">Pro-neuregulin-1, membrane-bound isoform</fullName>
    </recommendedName>
</protein>
<keyword evidence="11 15" id="KW-1015">Disulfide bond</keyword>
<evidence type="ECO:0000256" key="13">
    <source>
        <dbReference type="ARBA" id="ARBA00023319"/>
    </source>
</evidence>
<dbReference type="GO" id="GO:0030154">
    <property type="term" value="P:cell differentiation"/>
    <property type="evidence" value="ECO:0007669"/>
    <property type="project" value="TreeGrafter"/>
</dbReference>
<dbReference type="PRINTS" id="PR01089">
    <property type="entry name" value="NEUREGULIN"/>
</dbReference>
<feature type="compositionally biased region" description="Low complexity" evidence="16">
    <location>
        <begin position="609"/>
        <end position="619"/>
    </location>
</feature>
<dbReference type="Proteomes" id="UP000694424">
    <property type="component" value="Unplaced"/>
</dbReference>
<keyword evidence="6 15" id="KW-0245">EGF-like domain</keyword>
<evidence type="ECO:0000256" key="14">
    <source>
        <dbReference type="ARBA" id="ARBA00034341"/>
    </source>
</evidence>
<dbReference type="PANTHER" id="PTHR11100:SF7">
    <property type="entry name" value="PRO-NEUREGULIN-1, MEMBRANE-BOUND ISOFORM"/>
    <property type="match status" value="1"/>
</dbReference>
<feature type="compositionally biased region" description="Low complexity" evidence="16">
    <location>
        <begin position="377"/>
        <end position="401"/>
    </location>
</feature>
<dbReference type="GO" id="GO:0008083">
    <property type="term" value="F:growth factor activity"/>
    <property type="evidence" value="ECO:0007669"/>
    <property type="project" value="UniProtKB-KW"/>
</dbReference>
<evidence type="ECO:0000256" key="12">
    <source>
        <dbReference type="ARBA" id="ARBA00023180"/>
    </source>
</evidence>
<dbReference type="PROSITE" id="PS50026">
    <property type="entry name" value="EGF_3"/>
    <property type="match status" value="1"/>
</dbReference>
<evidence type="ECO:0000256" key="10">
    <source>
        <dbReference type="ARBA" id="ARBA00023136"/>
    </source>
</evidence>
<feature type="region of interest" description="Disordered" evidence="16">
    <location>
        <begin position="367"/>
        <end position="504"/>
    </location>
</feature>
<proteinExistence type="inferred from homology"/>
<comment type="caution">
    <text evidence="15">Lacks conserved residue(s) required for the propagation of feature annotation.</text>
</comment>
<dbReference type="GO" id="GO:0007399">
    <property type="term" value="P:nervous system development"/>
    <property type="evidence" value="ECO:0007669"/>
    <property type="project" value="InterPro"/>
</dbReference>
<keyword evidence="12" id="KW-0325">Glycoprotein</keyword>